<feature type="region of interest" description="Disordered" evidence="1">
    <location>
        <begin position="31"/>
        <end position="97"/>
    </location>
</feature>
<dbReference type="AlphaFoldDB" id="A0A0P9EUP4"/>
<proteinExistence type="predicted"/>
<accession>A0A0P9EUP4</accession>
<organism evidence="2 3">
    <name type="scientific">Kouleothrix aurantiaca</name>
    <dbReference type="NCBI Taxonomy" id="186479"/>
    <lineage>
        <taxon>Bacteria</taxon>
        <taxon>Bacillati</taxon>
        <taxon>Chloroflexota</taxon>
        <taxon>Chloroflexia</taxon>
        <taxon>Chloroflexales</taxon>
        <taxon>Roseiflexineae</taxon>
        <taxon>Roseiflexaceae</taxon>
        <taxon>Kouleothrix</taxon>
    </lineage>
</organism>
<dbReference type="Proteomes" id="UP000050509">
    <property type="component" value="Unassembled WGS sequence"/>
</dbReference>
<keyword evidence="3" id="KW-1185">Reference proteome</keyword>
<reference evidence="2 3" key="1">
    <citation type="submission" date="2015-09" db="EMBL/GenBank/DDBJ databases">
        <title>Draft genome sequence of Kouleothrix aurantiaca JCM 19913.</title>
        <authorList>
            <person name="Hemp J."/>
        </authorList>
    </citation>
    <scope>NUCLEOTIDE SEQUENCE [LARGE SCALE GENOMIC DNA]</scope>
    <source>
        <strain evidence="2 3">COM-B</strain>
    </source>
</reference>
<feature type="non-terminal residue" evidence="2">
    <location>
        <position position="97"/>
    </location>
</feature>
<comment type="caution">
    <text evidence="2">The sequence shown here is derived from an EMBL/GenBank/DDBJ whole genome shotgun (WGS) entry which is preliminary data.</text>
</comment>
<dbReference type="EMBL" id="LJCR01003040">
    <property type="protein sequence ID" value="KPV47995.1"/>
    <property type="molecule type" value="Genomic_DNA"/>
</dbReference>
<evidence type="ECO:0000313" key="3">
    <source>
        <dbReference type="Proteomes" id="UP000050509"/>
    </source>
</evidence>
<protein>
    <submittedName>
        <fullName evidence="2">Uncharacterized protein</fullName>
    </submittedName>
</protein>
<sequence length="97" mass="10237">MEGNGRKLAWIAIALSAVALVVSLGGRAQSWHSFNGPAGFSQQYEQQGPMMGPGQGMGRGHGRGQWQQAPQAPQPPQAPQAPNQQQFGRGPQGDMMG</sequence>
<evidence type="ECO:0000256" key="1">
    <source>
        <dbReference type="SAM" id="MobiDB-lite"/>
    </source>
</evidence>
<name>A0A0P9EUP4_9CHLR</name>
<gene>
    <name evidence="2" type="ORF">SE17_40445</name>
</gene>
<evidence type="ECO:0000313" key="2">
    <source>
        <dbReference type="EMBL" id="KPV47995.1"/>
    </source>
</evidence>